<evidence type="ECO:0000256" key="1">
    <source>
        <dbReference type="ARBA" id="ARBA00022723"/>
    </source>
</evidence>
<dbReference type="InterPro" id="IPR045877">
    <property type="entry name" value="ZFP36-like"/>
</dbReference>
<name>A0AAV5AMF4_9AGAM</name>
<accession>A0AAV5AMF4</accession>
<feature type="region of interest" description="Disordered" evidence="6">
    <location>
        <begin position="272"/>
        <end position="311"/>
    </location>
</feature>
<evidence type="ECO:0000256" key="2">
    <source>
        <dbReference type="ARBA" id="ARBA00022737"/>
    </source>
</evidence>
<evidence type="ECO:0000313" key="8">
    <source>
        <dbReference type="EMBL" id="GJJ15779.1"/>
    </source>
</evidence>
<keyword evidence="1 5" id="KW-0479">Metal-binding</keyword>
<feature type="domain" description="C3H1-type" evidence="7">
    <location>
        <begin position="236"/>
        <end position="264"/>
    </location>
</feature>
<dbReference type="Gene3D" id="4.10.1000.10">
    <property type="entry name" value="Zinc finger, CCCH-type"/>
    <property type="match status" value="1"/>
</dbReference>
<keyword evidence="3 5" id="KW-0863">Zinc-finger</keyword>
<evidence type="ECO:0000256" key="4">
    <source>
        <dbReference type="ARBA" id="ARBA00022833"/>
    </source>
</evidence>
<keyword evidence="9" id="KW-1185">Reference proteome</keyword>
<feature type="zinc finger region" description="C3H1-type" evidence="5">
    <location>
        <begin position="90"/>
        <end position="118"/>
    </location>
</feature>
<feature type="region of interest" description="Disordered" evidence="6">
    <location>
        <begin position="358"/>
        <end position="377"/>
    </location>
</feature>
<dbReference type="PROSITE" id="PS50103">
    <property type="entry name" value="ZF_C3H1"/>
    <property type="match status" value="3"/>
</dbReference>
<dbReference type="EMBL" id="BPWL01000011">
    <property type="protein sequence ID" value="GJJ15779.1"/>
    <property type="molecule type" value="Genomic_DNA"/>
</dbReference>
<feature type="domain" description="C3H1-type" evidence="7">
    <location>
        <begin position="159"/>
        <end position="186"/>
    </location>
</feature>
<organism evidence="8 9">
    <name type="scientific">Clathrus columnatus</name>
    <dbReference type="NCBI Taxonomy" id="1419009"/>
    <lineage>
        <taxon>Eukaryota</taxon>
        <taxon>Fungi</taxon>
        <taxon>Dikarya</taxon>
        <taxon>Basidiomycota</taxon>
        <taxon>Agaricomycotina</taxon>
        <taxon>Agaricomycetes</taxon>
        <taxon>Phallomycetidae</taxon>
        <taxon>Phallales</taxon>
        <taxon>Clathraceae</taxon>
        <taxon>Clathrus</taxon>
    </lineage>
</organism>
<dbReference type="Pfam" id="PF14608">
    <property type="entry name" value="zf-CCCH_2"/>
    <property type="match status" value="1"/>
</dbReference>
<keyword evidence="2" id="KW-0677">Repeat</keyword>
<evidence type="ECO:0000256" key="5">
    <source>
        <dbReference type="PROSITE-ProRule" id="PRU00723"/>
    </source>
</evidence>
<dbReference type="PANTHER" id="PTHR12547:SF18">
    <property type="entry name" value="PROTEIN TIS11"/>
    <property type="match status" value="1"/>
</dbReference>
<protein>
    <recommendedName>
        <fullName evidence="7">C3H1-type domain-containing protein</fullName>
    </recommendedName>
</protein>
<reference evidence="8" key="1">
    <citation type="submission" date="2021-10" db="EMBL/GenBank/DDBJ databases">
        <title>De novo Genome Assembly of Clathrus columnatus (Basidiomycota, Fungi) Using Illumina and Nanopore Sequence Data.</title>
        <authorList>
            <person name="Ogiso-Tanaka E."/>
            <person name="Itagaki H."/>
            <person name="Hosoya T."/>
            <person name="Hosaka K."/>
        </authorList>
    </citation>
    <scope>NUCLEOTIDE SEQUENCE</scope>
    <source>
        <strain evidence="8">MO-923</strain>
    </source>
</reference>
<dbReference type="InterPro" id="IPR000571">
    <property type="entry name" value="Znf_CCCH"/>
</dbReference>
<evidence type="ECO:0000256" key="3">
    <source>
        <dbReference type="ARBA" id="ARBA00022771"/>
    </source>
</evidence>
<dbReference type="PANTHER" id="PTHR12547">
    <property type="entry name" value="CCCH ZINC FINGER/TIS11-RELATED"/>
    <property type="match status" value="1"/>
</dbReference>
<feature type="zinc finger region" description="C3H1-type" evidence="5">
    <location>
        <begin position="159"/>
        <end position="186"/>
    </location>
</feature>
<dbReference type="GO" id="GO:0003729">
    <property type="term" value="F:mRNA binding"/>
    <property type="evidence" value="ECO:0007669"/>
    <property type="project" value="InterPro"/>
</dbReference>
<feature type="zinc finger region" description="C3H1-type" evidence="5">
    <location>
        <begin position="236"/>
        <end position="264"/>
    </location>
</feature>
<feature type="region of interest" description="Disordered" evidence="6">
    <location>
        <begin position="485"/>
        <end position="541"/>
    </location>
</feature>
<comment type="caution">
    <text evidence="8">The sequence shown here is derived from an EMBL/GenBank/DDBJ whole genome shotgun (WGS) entry which is preliminary data.</text>
</comment>
<dbReference type="SUPFAM" id="SSF90229">
    <property type="entry name" value="CCCH zinc finger"/>
    <property type="match status" value="3"/>
</dbReference>
<feature type="compositionally biased region" description="Basic and acidic residues" evidence="6">
    <location>
        <begin position="286"/>
        <end position="296"/>
    </location>
</feature>
<dbReference type="AlphaFoldDB" id="A0AAV5AMF4"/>
<dbReference type="Gene3D" id="3.30.1370.210">
    <property type="match status" value="1"/>
</dbReference>
<feature type="domain" description="C3H1-type" evidence="7">
    <location>
        <begin position="90"/>
        <end position="118"/>
    </location>
</feature>
<evidence type="ECO:0000256" key="6">
    <source>
        <dbReference type="SAM" id="MobiDB-lite"/>
    </source>
</evidence>
<keyword evidence="4 5" id="KW-0862">Zinc</keyword>
<dbReference type="GO" id="GO:0008270">
    <property type="term" value="F:zinc ion binding"/>
    <property type="evidence" value="ECO:0007669"/>
    <property type="project" value="UniProtKB-KW"/>
</dbReference>
<gene>
    <name evidence="8" type="ORF">Clacol_010057</name>
</gene>
<evidence type="ECO:0000259" key="7">
    <source>
        <dbReference type="PROSITE" id="PS50103"/>
    </source>
</evidence>
<dbReference type="InterPro" id="IPR036855">
    <property type="entry name" value="Znf_CCCH_sf"/>
</dbReference>
<sequence>MSRPFRLNFAHPSSYDPLSPSYDTNAASPCNPFPTTSPFLPVQFKRSQNVVVNPLAQAPLATSAPSVSLDQHQRATILSRIPPPHSAPSLRRTKPCRFYLDVEGCKAGRWCNFKHPVGAHSEFGSSPSSLPQETWDSVPDVRDLDPNWGKDLNGDFHPKYRTQPCRNFLLGLCRFADKCQFIHPPSVFSVPPLLPLPAEFANPATIALLTNMISVSENRVDTILPLPTAKGPTRSARKTIPCINFEMDGECSHGSDCQFIHKPRATAPRIRVEVKKGNNGSTQNQRKKDISNPYKEHSRRSRSTKAGAIKEAHGIHKPTWRVVGSGVRLADLAKRDNSPGASDLYRSFEMLSLDSTVGSQSPTTFTSSPSPSSISLPSPDDILLDSSIADLSQYEFATPTHLPAGQDFFRAPSPDVPLDITMGGHEFYDLPAHHGMRKRTPLTGHDLIRQMREGDPQSYPYRESLKRCRSKPQLTIYVPPLRRSSSSVDMKRGIPGQTPFPHATEHSTGQDALEPVVELGGSHSDTESEEEEQPYGSPADNNNALYIVEEIRRPHSTPPTPWSSSHSVEVPFFDFLIIYWTNLRQGRVIIMIWEGY</sequence>
<dbReference type="Proteomes" id="UP001050691">
    <property type="component" value="Unassembled WGS sequence"/>
</dbReference>
<proteinExistence type="predicted"/>
<evidence type="ECO:0000313" key="9">
    <source>
        <dbReference type="Proteomes" id="UP001050691"/>
    </source>
</evidence>
<feature type="compositionally biased region" description="Low complexity" evidence="6">
    <location>
        <begin position="367"/>
        <end position="377"/>
    </location>
</feature>
<dbReference type="Pfam" id="PF00642">
    <property type="entry name" value="zf-CCCH"/>
    <property type="match status" value="2"/>
</dbReference>
<dbReference type="SMART" id="SM00356">
    <property type="entry name" value="ZnF_C3H1"/>
    <property type="match status" value="3"/>
</dbReference>